<name>A0A0N4U704_DRAME</name>
<reference evidence="5" key="1">
    <citation type="submission" date="2017-02" db="UniProtKB">
        <authorList>
            <consortium name="WormBaseParasite"/>
        </authorList>
    </citation>
    <scope>IDENTIFICATION</scope>
</reference>
<organism evidence="3 5">
    <name type="scientific">Dracunculus medinensis</name>
    <name type="common">Guinea worm</name>
    <dbReference type="NCBI Taxonomy" id="318479"/>
    <lineage>
        <taxon>Eukaryota</taxon>
        <taxon>Metazoa</taxon>
        <taxon>Ecdysozoa</taxon>
        <taxon>Nematoda</taxon>
        <taxon>Chromadorea</taxon>
        <taxon>Rhabditida</taxon>
        <taxon>Spirurina</taxon>
        <taxon>Dracunculoidea</taxon>
        <taxon>Dracunculidae</taxon>
        <taxon>Dracunculus</taxon>
    </lineage>
</organism>
<protein>
    <submittedName>
        <fullName evidence="5">F-box domain-containing protein</fullName>
    </submittedName>
</protein>
<evidence type="ECO:0000313" key="3">
    <source>
        <dbReference type="Proteomes" id="UP000038040"/>
    </source>
</evidence>
<accession>A0A0N4U704</accession>
<dbReference type="OrthoDB" id="5845603at2759"/>
<evidence type="ECO:0000313" key="5">
    <source>
        <dbReference type="WBParaSite" id="DME_0000274001-mRNA-1"/>
    </source>
</evidence>
<gene>
    <name evidence="2" type="ORF">DME_LOCUS7100</name>
</gene>
<reference evidence="2 4" key="2">
    <citation type="submission" date="2018-11" db="EMBL/GenBank/DDBJ databases">
        <authorList>
            <consortium name="Pathogen Informatics"/>
        </authorList>
    </citation>
    <scope>NUCLEOTIDE SEQUENCE [LARGE SCALE GENOMIC DNA]</scope>
</reference>
<dbReference type="Proteomes" id="UP000274756">
    <property type="component" value="Unassembled WGS sequence"/>
</dbReference>
<evidence type="ECO:0000313" key="2">
    <source>
        <dbReference type="EMBL" id="VDN57127.1"/>
    </source>
</evidence>
<keyword evidence="1" id="KW-0732">Signal</keyword>
<feature type="signal peptide" evidence="1">
    <location>
        <begin position="1"/>
        <end position="16"/>
    </location>
</feature>
<dbReference type="AlphaFoldDB" id="A0A0N4U704"/>
<evidence type="ECO:0000256" key="1">
    <source>
        <dbReference type="SAM" id="SignalP"/>
    </source>
</evidence>
<proteinExistence type="predicted"/>
<dbReference type="WBParaSite" id="DME_0000274001-mRNA-1">
    <property type="protein sequence ID" value="DME_0000274001-mRNA-1"/>
    <property type="gene ID" value="DME_0000274001"/>
</dbReference>
<keyword evidence="4" id="KW-1185">Reference proteome</keyword>
<evidence type="ECO:0000313" key="4">
    <source>
        <dbReference type="Proteomes" id="UP000274756"/>
    </source>
</evidence>
<dbReference type="Proteomes" id="UP000038040">
    <property type="component" value="Unplaced"/>
</dbReference>
<feature type="chain" id="PRO_5041039151" evidence="1">
    <location>
        <begin position="17"/>
        <end position="306"/>
    </location>
</feature>
<sequence>MALILPLQLLDSVVRCYCCSNYDNSRTRIIEILINRASIFDVIRWRRVSRAFRAAAQKRLDRIRIIEVRLYSNLRQLRESKQRRCTLTPYINYNCEWHPIYDLMVVELDQSHLAVTIDPKATWKEIKALIHLLMLFKQNIEHLYIDSPIIEILVAEVNSQQIKYITSIFHQSQMGKSDEYRKNSQSLIPINKLFMPEEPFFPSLKSLFIISQCDEVEHLSRLLAYSVSVDLLYHVKQMDLLCLKICVGKEWSTGKNPGMFRHLMRFREWTEANSLGERYFQQFGSHLQKRERFLIRNQIKKGCSSL</sequence>
<dbReference type="EMBL" id="UYYG01001158">
    <property type="protein sequence ID" value="VDN57127.1"/>
    <property type="molecule type" value="Genomic_DNA"/>
</dbReference>